<sequence length="299" mass="29437">MGIGKAFKKAGKKLKKATHKATGAVKDAADKVADGAVQGADVAGSTLAGVGAQAGALAESTYEDALRLGESAWNETLAALERWLDDGLVDLLLAAAMATVRGQKALIDAMVAGGTALLADARGAAEFERVVLAAAGRQRDAVTLASVKALAGRPELRAIAATCGKFATLSLGGGGSAAYGAGAEGCFGYACTLPDAAAIGGFFGVGGVAVSIGASLGDQLGVWTPRPADLKGPYFAVTVEVAVGPGAGLQVVFAVPDDEAGWLALVSGETTPAPVGIVVSLSGGGELSASVSGGYTWVF</sequence>
<accession>A0ABT5DQ66</accession>
<comment type="caution">
    <text evidence="1">The sequence shown here is derived from an EMBL/GenBank/DDBJ whole genome shotgun (WGS) entry which is preliminary data.</text>
</comment>
<evidence type="ECO:0000313" key="2">
    <source>
        <dbReference type="Proteomes" id="UP001221686"/>
    </source>
</evidence>
<evidence type="ECO:0000313" key="1">
    <source>
        <dbReference type="EMBL" id="MDC0715792.1"/>
    </source>
</evidence>
<gene>
    <name evidence="1" type="ORF">POL25_02740</name>
</gene>
<name>A0ABT5DQ66_9BACT</name>
<organism evidence="1 2">
    <name type="scientific">Nannocystis bainbridge</name>
    <dbReference type="NCBI Taxonomy" id="2995303"/>
    <lineage>
        <taxon>Bacteria</taxon>
        <taxon>Pseudomonadati</taxon>
        <taxon>Myxococcota</taxon>
        <taxon>Polyangia</taxon>
        <taxon>Nannocystales</taxon>
        <taxon>Nannocystaceae</taxon>
        <taxon>Nannocystis</taxon>
    </lineage>
</organism>
<dbReference type="EMBL" id="JAQNDL010000001">
    <property type="protein sequence ID" value="MDC0715792.1"/>
    <property type="molecule type" value="Genomic_DNA"/>
</dbReference>
<dbReference type="Proteomes" id="UP001221686">
    <property type="component" value="Unassembled WGS sequence"/>
</dbReference>
<proteinExistence type="predicted"/>
<keyword evidence="2" id="KW-1185">Reference proteome</keyword>
<dbReference type="RefSeq" id="WP_272084217.1">
    <property type="nucleotide sequence ID" value="NZ_JAQNDL010000001.1"/>
</dbReference>
<protein>
    <submittedName>
        <fullName evidence="1">Uncharacterized protein</fullName>
    </submittedName>
</protein>
<reference evidence="1 2" key="1">
    <citation type="submission" date="2022-11" db="EMBL/GenBank/DDBJ databases">
        <title>Minimal conservation of predation-associated metabolite biosynthetic gene clusters underscores biosynthetic potential of Myxococcota including descriptions for ten novel species: Archangium lansinium sp. nov., Myxococcus landrumus sp. nov., Nannocystis bai.</title>
        <authorList>
            <person name="Ahearne A."/>
            <person name="Stevens C."/>
            <person name="Dowd S."/>
        </authorList>
    </citation>
    <scope>NUCLEOTIDE SEQUENCE [LARGE SCALE GENOMIC DNA]</scope>
    <source>
        <strain evidence="1 2">BB15-2</strain>
    </source>
</reference>